<dbReference type="PANTHER" id="PTHR30309:SF0">
    <property type="entry name" value="GLYCEROL-3-PHOSPHATE ACYLTRANSFERASE-RELATED"/>
    <property type="match status" value="1"/>
</dbReference>
<feature type="transmembrane region" description="Helical" evidence="10">
    <location>
        <begin position="6"/>
        <end position="26"/>
    </location>
</feature>
<accession>C1F6U1</accession>
<dbReference type="eggNOG" id="COG0344">
    <property type="taxonomic scope" value="Bacteria"/>
</dbReference>
<dbReference type="STRING" id="240015.ACP_3410"/>
<keyword evidence="5 10" id="KW-1133">Transmembrane helix</keyword>
<dbReference type="NCBIfam" id="TIGR00023">
    <property type="entry name" value="glycerol-3-phosphate 1-O-acyltransferase PlsY"/>
    <property type="match status" value="1"/>
</dbReference>
<reference evidence="11 12" key="1">
    <citation type="journal article" date="2009" name="Appl. Environ. Microbiol.">
        <title>Three genomes from the phylum Acidobacteria provide insight into the lifestyles of these microorganisms in soils.</title>
        <authorList>
            <person name="Ward N.L."/>
            <person name="Challacombe J.F."/>
            <person name="Janssen P.H."/>
            <person name="Henrissat B."/>
            <person name="Coutinho P.M."/>
            <person name="Wu M."/>
            <person name="Xie G."/>
            <person name="Haft D.H."/>
            <person name="Sait M."/>
            <person name="Badger J."/>
            <person name="Barabote R.D."/>
            <person name="Bradley B."/>
            <person name="Brettin T.S."/>
            <person name="Brinkac L.M."/>
            <person name="Bruce D."/>
            <person name="Creasy T."/>
            <person name="Daugherty S.C."/>
            <person name="Davidsen T.M."/>
            <person name="DeBoy R.T."/>
            <person name="Detter J.C."/>
            <person name="Dodson R.J."/>
            <person name="Durkin A.S."/>
            <person name="Ganapathy A."/>
            <person name="Gwinn-Giglio M."/>
            <person name="Han C.S."/>
            <person name="Khouri H."/>
            <person name="Kiss H."/>
            <person name="Kothari S.P."/>
            <person name="Madupu R."/>
            <person name="Nelson K.E."/>
            <person name="Nelson W.C."/>
            <person name="Paulsen I."/>
            <person name="Penn K."/>
            <person name="Ren Q."/>
            <person name="Rosovitz M.J."/>
            <person name="Selengut J.D."/>
            <person name="Shrivastava S."/>
            <person name="Sullivan S.A."/>
            <person name="Tapia R."/>
            <person name="Thompson L.S."/>
            <person name="Watkins K.L."/>
            <person name="Yang Q."/>
            <person name="Yu C."/>
            <person name="Zafar N."/>
            <person name="Zhou L."/>
            <person name="Kuske C.R."/>
        </authorList>
    </citation>
    <scope>NUCLEOTIDE SEQUENCE [LARGE SCALE GENOMIC DNA]</scope>
    <source>
        <strain evidence="12">ATCC 51196 / DSM 11244 / BCRC 80197 / JCM 7670 / NBRC 15755 / NCIMB 13165 / 161</strain>
    </source>
</reference>
<evidence type="ECO:0000256" key="8">
    <source>
        <dbReference type="ARBA" id="ARBA00023209"/>
    </source>
</evidence>
<comment type="similarity">
    <text evidence="10">Belongs to the PlsY family.</text>
</comment>
<keyword evidence="3 10" id="KW-0808">Transferase</keyword>
<feature type="transmembrane region" description="Helical" evidence="10">
    <location>
        <begin position="174"/>
        <end position="191"/>
    </location>
</feature>
<dbReference type="HAMAP" id="MF_01043">
    <property type="entry name" value="PlsY"/>
    <property type="match status" value="1"/>
</dbReference>
<dbReference type="GO" id="GO:0005886">
    <property type="term" value="C:plasma membrane"/>
    <property type="evidence" value="ECO:0007669"/>
    <property type="project" value="UniProtKB-SubCell"/>
</dbReference>
<keyword evidence="4 10" id="KW-0812">Transmembrane</keyword>
<dbReference type="UniPathway" id="UPA00085"/>
<evidence type="ECO:0000256" key="1">
    <source>
        <dbReference type="ARBA" id="ARBA00022475"/>
    </source>
</evidence>
<dbReference type="EC" id="2.3.1.275" evidence="10"/>
<dbReference type="InParanoid" id="C1F6U1"/>
<keyword evidence="6 10" id="KW-0443">Lipid metabolism</keyword>
<dbReference type="RefSeq" id="WP_015898439.1">
    <property type="nucleotide sequence ID" value="NC_012483.1"/>
</dbReference>
<comment type="pathway">
    <text evidence="10">Lipid metabolism; phospholipid metabolism.</text>
</comment>
<dbReference type="EMBL" id="CP001472">
    <property type="protein sequence ID" value="ACO31793.1"/>
    <property type="molecule type" value="Genomic_DNA"/>
</dbReference>
<evidence type="ECO:0000256" key="9">
    <source>
        <dbReference type="ARBA" id="ARBA00023264"/>
    </source>
</evidence>
<gene>
    <name evidence="10 11" type="primary">plsY</name>
    <name evidence="11" type="ordered locus">ACP_3410</name>
</gene>
<comment type="subunit">
    <text evidence="10">Probably interacts with PlsX.</text>
</comment>
<dbReference type="Pfam" id="PF02660">
    <property type="entry name" value="G3P_acyltransf"/>
    <property type="match status" value="1"/>
</dbReference>
<organism evidence="11 12">
    <name type="scientific">Acidobacterium capsulatum (strain ATCC 51196 / DSM 11244 / BCRC 80197 / JCM 7670 / NBRC 15755 / NCIMB 13165 / 161)</name>
    <dbReference type="NCBI Taxonomy" id="240015"/>
    <lineage>
        <taxon>Bacteria</taxon>
        <taxon>Pseudomonadati</taxon>
        <taxon>Acidobacteriota</taxon>
        <taxon>Terriglobia</taxon>
        <taxon>Terriglobales</taxon>
        <taxon>Acidobacteriaceae</taxon>
        <taxon>Acidobacterium</taxon>
    </lineage>
</organism>
<evidence type="ECO:0000256" key="2">
    <source>
        <dbReference type="ARBA" id="ARBA00022516"/>
    </source>
</evidence>
<dbReference type="PANTHER" id="PTHR30309">
    <property type="entry name" value="INNER MEMBRANE PROTEIN YGIH"/>
    <property type="match status" value="1"/>
</dbReference>
<keyword evidence="1 10" id="KW-1003">Cell membrane</keyword>
<dbReference type="HOGENOM" id="CLU_081254_1_0_0"/>
<feature type="transmembrane region" description="Helical" evidence="10">
    <location>
        <begin position="118"/>
        <end position="142"/>
    </location>
</feature>
<dbReference type="InterPro" id="IPR003811">
    <property type="entry name" value="G3P_acylTferase_PlsY"/>
</dbReference>
<evidence type="ECO:0000256" key="7">
    <source>
        <dbReference type="ARBA" id="ARBA00023136"/>
    </source>
</evidence>
<evidence type="ECO:0000313" key="11">
    <source>
        <dbReference type="EMBL" id="ACO31793.1"/>
    </source>
</evidence>
<dbReference type="Proteomes" id="UP000002207">
    <property type="component" value="Chromosome"/>
</dbReference>
<dbReference type="FunCoup" id="C1F6U1">
    <property type="interactions" value="220"/>
</dbReference>
<dbReference type="GO" id="GO:0043772">
    <property type="term" value="F:acyl-phosphate glycerol-3-phosphate acyltransferase activity"/>
    <property type="evidence" value="ECO:0007669"/>
    <property type="project" value="UniProtKB-UniRule"/>
</dbReference>
<evidence type="ECO:0000313" key="12">
    <source>
        <dbReference type="Proteomes" id="UP000002207"/>
    </source>
</evidence>
<keyword evidence="7 10" id="KW-0472">Membrane</keyword>
<keyword evidence="8 10" id="KW-0594">Phospholipid biosynthesis</keyword>
<comment type="subcellular location">
    <subcellularLocation>
        <location evidence="10">Cell inner membrane</location>
        <topology evidence="10">Multi-pass membrane protein</topology>
    </subcellularLocation>
</comment>
<dbReference type="SMART" id="SM01207">
    <property type="entry name" value="G3P_acyltransf"/>
    <property type="match status" value="1"/>
</dbReference>
<evidence type="ECO:0000256" key="10">
    <source>
        <dbReference type="HAMAP-Rule" id="MF_01043"/>
    </source>
</evidence>
<dbReference type="GO" id="GO:0008654">
    <property type="term" value="P:phospholipid biosynthetic process"/>
    <property type="evidence" value="ECO:0007669"/>
    <property type="project" value="UniProtKB-UniRule"/>
</dbReference>
<feature type="transmembrane region" description="Helical" evidence="10">
    <location>
        <begin position="148"/>
        <end position="167"/>
    </location>
</feature>
<evidence type="ECO:0000256" key="5">
    <source>
        <dbReference type="ARBA" id="ARBA00022989"/>
    </source>
</evidence>
<evidence type="ECO:0000256" key="4">
    <source>
        <dbReference type="ARBA" id="ARBA00022692"/>
    </source>
</evidence>
<dbReference type="AlphaFoldDB" id="C1F6U1"/>
<keyword evidence="9 10" id="KW-1208">Phospholipid metabolism</keyword>
<keyword evidence="12" id="KW-1185">Reference proteome</keyword>
<keyword evidence="11" id="KW-0012">Acyltransferase</keyword>
<comment type="catalytic activity">
    <reaction evidence="10">
        <text>an acyl phosphate + sn-glycerol 3-phosphate = a 1-acyl-sn-glycero-3-phosphate + phosphate</text>
        <dbReference type="Rhea" id="RHEA:34075"/>
        <dbReference type="ChEBI" id="CHEBI:43474"/>
        <dbReference type="ChEBI" id="CHEBI:57597"/>
        <dbReference type="ChEBI" id="CHEBI:57970"/>
        <dbReference type="ChEBI" id="CHEBI:59918"/>
        <dbReference type="EC" id="2.3.1.275"/>
    </reaction>
</comment>
<keyword evidence="2 10" id="KW-0444">Lipid biosynthesis</keyword>
<dbReference type="KEGG" id="aca:ACP_3410"/>
<keyword evidence="10" id="KW-0997">Cell inner membrane</keyword>
<comment type="function">
    <text evidence="10">Catalyzes the transfer of an acyl group from acyl-phosphate (acyl-PO(4)) to glycerol-3-phosphate (G3P) to form lysophosphatidic acid (LPA). This enzyme utilizes acyl-phosphate as fatty acyl donor, but not acyl-CoA or acyl-ACP.</text>
</comment>
<name>C1F6U1_ACIC5</name>
<proteinExistence type="inferred from homology"/>
<evidence type="ECO:0000256" key="3">
    <source>
        <dbReference type="ARBA" id="ARBA00022679"/>
    </source>
</evidence>
<sequence length="214" mass="23005">MPYVTVIVLAAAAYLLGSIPFGFLLVKYVRKEDIRQKGSGNIGATNVVRSGAKGLGALTFLLDACKGALAVLLCGWLGAHSPLPAVSFSDALALGALFAILGHIYPVWLGFRGGKGVATAFGVFIALAPWPALCSLGLFILLFAVSRYVSLGSIVATIFFPIFAWLLPHRPQGSLMWSVIFFLAVLVIYKHRQNIVRLLHGTEYRFGKPRTEAA</sequence>
<evidence type="ECO:0000256" key="6">
    <source>
        <dbReference type="ARBA" id="ARBA00023098"/>
    </source>
</evidence>
<protein>
    <recommendedName>
        <fullName evidence="10">Glycerol-3-phosphate acyltransferase</fullName>
    </recommendedName>
    <alternativeName>
        <fullName evidence="10">Acyl-PO4 G3P acyltransferase</fullName>
    </alternativeName>
    <alternativeName>
        <fullName evidence="10">Acyl-phosphate--glycerol-3-phosphate acyltransferase</fullName>
    </alternativeName>
    <alternativeName>
        <fullName evidence="10">G3P acyltransferase</fullName>
        <shortName evidence="10">GPAT</shortName>
        <ecNumber evidence="10">2.3.1.275</ecNumber>
    </alternativeName>
    <alternativeName>
        <fullName evidence="10">Lysophosphatidic acid synthase</fullName>
        <shortName evidence="10">LPA synthase</shortName>
    </alternativeName>
</protein>
<dbReference type="OrthoDB" id="9777124at2"/>
<feature type="transmembrane region" description="Helical" evidence="10">
    <location>
        <begin position="91"/>
        <end position="111"/>
    </location>
</feature>